<dbReference type="Pfam" id="PF02575">
    <property type="entry name" value="YbaB_DNA_bd"/>
    <property type="match status" value="1"/>
</dbReference>
<reference evidence="1" key="1">
    <citation type="submission" date="2021-01" db="EMBL/GenBank/DDBJ databases">
        <title>Whole genome shotgun sequence of Actinoplanes cyaneus NBRC 14990.</title>
        <authorList>
            <person name="Komaki H."/>
            <person name="Tamura T."/>
        </authorList>
    </citation>
    <scope>NUCLEOTIDE SEQUENCE</scope>
    <source>
        <strain evidence="1">NBRC 14990</strain>
    </source>
</reference>
<name>A0A919INU6_9ACTN</name>
<protein>
    <recommendedName>
        <fullName evidence="3">YbaB/EbfC DNA-binding family protein</fullName>
    </recommendedName>
</protein>
<dbReference type="RefSeq" id="WP_203750632.1">
    <property type="nucleotide sequence ID" value="NZ_BAAAUC010000077.1"/>
</dbReference>
<evidence type="ECO:0008006" key="3">
    <source>
        <dbReference type="Google" id="ProtNLM"/>
    </source>
</evidence>
<proteinExistence type="predicted"/>
<dbReference type="AlphaFoldDB" id="A0A919INU6"/>
<sequence>MASEPLLEPGMALERIAAWQEDLGRLATRTRAMSDRLGALRITASDPQRLVELTIDTQGALTDIRFGPGATRHGADTLARAVLATLGDARRQAADRTRRIILESIGPDSAAAREMLSRTAERLGETGVPR</sequence>
<dbReference type="SUPFAM" id="SSF82607">
    <property type="entry name" value="YbaB-like"/>
    <property type="match status" value="1"/>
</dbReference>
<keyword evidence="2" id="KW-1185">Reference proteome</keyword>
<dbReference type="Proteomes" id="UP000619479">
    <property type="component" value="Unassembled WGS sequence"/>
</dbReference>
<organism evidence="1 2">
    <name type="scientific">Actinoplanes cyaneus</name>
    <dbReference type="NCBI Taxonomy" id="52696"/>
    <lineage>
        <taxon>Bacteria</taxon>
        <taxon>Bacillati</taxon>
        <taxon>Actinomycetota</taxon>
        <taxon>Actinomycetes</taxon>
        <taxon>Micromonosporales</taxon>
        <taxon>Micromonosporaceae</taxon>
        <taxon>Actinoplanes</taxon>
    </lineage>
</organism>
<dbReference type="EMBL" id="BOMH01000058">
    <property type="protein sequence ID" value="GID69069.1"/>
    <property type="molecule type" value="Genomic_DNA"/>
</dbReference>
<gene>
    <name evidence="1" type="ORF">Acy02nite_69500</name>
</gene>
<evidence type="ECO:0000313" key="2">
    <source>
        <dbReference type="Proteomes" id="UP000619479"/>
    </source>
</evidence>
<comment type="caution">
    <text evidence="1">The sequence shown here is derived from an EMBL/GenBank/DDBJ whole genome shotgun (WGS) entry which is preliminary data.</text>
</comment>
<evidence type="ECO:0000313" key="1">
    <source>
        <dbReference type="EMBL" id="GID69069.1"/>
    </source>
</evidence>
<dbReference type="Gene3D" id="3.30.1310.10">
    <property type="entry name" value="Nucleoid-associated protein YbaB-like domain"/>
    <property type="match status" value="1"/>
</dbReference>
<dbReference type="InterPro" id="IPR036894">
    <property type="entry name" value="YbaB-like_sf"/>
</dbReference>
<accession>A0A919INU6</accession>
<dbReference type="GO" id="GO:0003677">
    <property type="term" value="F:DNA binding"/>
    <property type="evidence" value="ECO:0007669"/>
    <property type="project" value="InterPro"/>
</dbReference>
<dbReference type="InterPro" id="IPR004401">
    <property type="entry name" value="YbaB/EbfC"/>
</dbReference>